<dbReference type="OrthoDB" id="5245023at2"/>
<evidence type="ECO:0000256" key="4">
    <source>
        <dbReference type="ARBA" id="ARBA00022989"/>
    </source>
</evidence>
<dbReference type="EMBL" id="SMKZ01000059">
    <property type="protein sequence ID" value="TDD99115.1"/>
    <property type="molecule type" value="Genomic_DNA"/>
</dbReference>
<comment type="caution">
    <text evidence="8">The sequence shown here is derived from an EMBL/GenBank/DDBJ whole genome shotgun (WGS) entry which is preliminary data.</text>
</comment>
<evidence type="ECO:0000256" key="3">
    <source>
        <dbReference type="ARBA" id="ARBA00022692"/>
    </source>
</evidence>
<feature type="transmembrane region" description="Helical" evidence="6">
    <location>
        <begin position="111"/>
        <end position="130"/>
    </location>
</feature>
<protein>
    <submittedName>
        <fullName evidence="8">RDD family protein</fullName>
    </submittedName>
</protein>
<evidence type="ECO:0000313" key="8">
    <source>
        <dbReference type="EMBL" id="TDD99115.1"/>
    </source>
</evidence>
<proteinExistence type="predicted"/>
<name>A0A4R5CHA1_9ACTN</name>
<evidence type="ECO:0000313" key="9">
    <source>
        <dbReference type="Proteomes" id="UP000294739"/>
    </source>
</evidence>
<dbReference type="GO" id="GO:0005886">
    <property type="term" value="C:plasma membrane"/>
    <property type="evidence" value="ECO:0007669"/>
    <property type="project" value="UniProtKB-SubCell"/>
</dbReference>
<gene>
    <name evidence="8" type="ORF">E1269_27280</name>
</gene>
<evidence type="ECO:0000256" key="5">
    <source>
        <dbReference type="ARBA" id="ARBA00023136"/>
    </source>
</evidence>
<keyword evidence="3 6" id="KW-0812">Transmembrane</keyword>
<keyword evidence="2" id="KW-1003">Cell membrane</keyword>
<dbReference type="AlphaFoldDB" id="A0A4R5CHA1"/>
<dbReference type="PANTHER" id="PTHR36115">
    <property type="entry name" value="PROLINE-RICH ANTIGEN HOMOLOG-RELATED"/>
    <property type="match status" value="1"/>
</dbReference>
<evidence type="ECO:0000256" key="2">
    <source>
        <dbReference type="ARBA" id="ARBA00022475"/>
    </source>
</evidence>
<evidence type="ECO:0000256" key="1">
    <source>
        <dbReference type="ARBA" id="ARBA00004651"/>
    </source>
</evidence>
<evidence type="ECO:0000256" key="6">
    <source>
        <dbReference type="SAM" id="Phobius"/>
    </source>
</evidence>
<dbReference type="RefSeq" id="WP_131900558.1">
    <property type="nucleotide sequence ID" value="NZ_SMKZ01000059.1"/>
</dbReference>
<evidence type="ECO:0000259" key="7">
    <source>
        <dbReference type="Pfam" id="PF06271"/>
    </source>
</evidence>
<organism evidence="8 9">
    <name type="scientific">Jiangella asiatica</name>
    <dbReference type="NCBI Taxonomy" id="2530372"/>
    <lineage>
        <taxon>Bacteria</taxon>
        <taxon>Bacillati</taxon>
        <taxon>Actinomycetota</taxon>
        <taxon>Actinomycetes</taxon>
        <taxon>Jiangellales</taxon>
        <taxon>Jiangellaceae</taxon>
        <taxon>Jiangella</taxon>
    </lineage>
</organism>
<accession>A0A4R5CHA1</accession>
<dbReference type="InParanoid" id="A0A4R5CHA1"/>
<dbReference type="InterPro" id="IPR051791">
    <property type="entry name" value="Pra-immunoreactive"/>
</dbReference>
<dbReference type="PANTHER" id="PTHR36115:SF4">
    <property type="entry name" value="MEMBRANE PROTEIN"/>
    <property type="match status" value="1"/>
</dbReference>
<dbReference type="Proteomes" id="UP000294739">
    <property type="component" value="Unassembled WGS sequence"/>
</dbReference>
<reference evidence="8 9" key="1">
    <citation type="submission" date="2019-03" db="EMBL/GenBank/DDBJ databases">
        <title>Draft genome sequences of novel Actinobacteria.</title>
        <authorList>
            <person name="Sahin N."/>
            <person name="Ay H."/>
            <person name="Saygin H."/>
        </authorList>
    </citation>
    <scope>NUCLEOTIDE SEQUENCE [LARGE SCALE GENOMIC DNA]</scope>
    <source>
        <strain evidence="8 9">5K138</strain>
    </source>
</reference>
<comment type="subcellular location">
    <subcellularLocation>
        <location evidence="1">Cell membrane</location>
        <topology evidence="1">Multi-pass membrane protein</topology>
    </subcellularLocation>
</comment>
<sequence length="155" mass="16073">MSAVAPAVDARTGRAGLVSRLLAGLLDLAVLTTASALVVFFVSGARYVLGGPPFGLPELPGWVLGAGHSLLVVAYLVTWWVITGATIGQRVLGLRVVHASQLGEAPRPVQAALRAVVCVVFPIGLVWVAVSRRGAAVHDLVARTAVIYDWTGSGE</sequence>
<keyword evidence="4 6" id="KW-1133">Transmembrane helix</keyword>
<dbReference type="Pfam" id="PF06271">
    <property type="entry name" value="RDD"/>
    <property type="match status" value="1"/>
</dbReference>
<feature type="transmembrane region" description="Helical" evidence="6">
    <location>
        <begin position="62"/>
        <end position="82"/>
    </location>
</feature>
<keyword evidence="5 6" id="KW-0472">Membrane</keyword>
<keyword evidence="9" id="KW-1185">Reference proteome</keyword>
<feature type="transmembrane region" description="Helical" evidence="6">
    <location>
        <begin position="21"/>
        <end position="42"/>
    </location>
</feature>
<dbReference type="InterPro" id="IPR010432">
    <property type="entry name" value="RDD"/>
</dbReference>
<feature type="domain" description="RDD" evidence="7">
    <location>
        <begin position="15"/>
        <end position="142"/>
    </location>
</feature>